<feature type="signal peptide" evidence="2">
    <location>
        <begin position="1"/>
        <end position="17"/>
    </location>
</feature>
<keyword evidence="1" id="KW-0812">Transmembrane</keyword>
<keyword evidence="1" id="KW-1133">Transmembrane helix</keyword>
<comment type="caution">
    <text evidence="3">The sequence shown here is derived from an EMBL/GenBank/DDBJ whole genome shotgun (WGS) entry which is preliminary data.</text>
</comment>
<reference evidence="3" key="1">
    <citation type="submission" date="2023-08" db="EMBL/GenBank/DDBJ databases">
        <authorList>
            <person name="Audoor S."/>
            <person name="Bilcke G."/>
        </authorList>
    </citation>
    <scope>NUCLEOTIDE SEQUENCE</scope>
</reference>
<evidence type="ECO:0000256" key="1">
    <source>
        <dbReference type="SAM" id="Phobius"/>
    </source>
</evidence>
<accession>A0AAD2PUD8</accession>
<keyword evidence="4" id="KW-1185">Reference proteome</keyword>
<evidence type="ECO:0000313" key="3">
    <source>
        <dbReference type="EMBL" id="CAJ1949731.1"/>
    </source>
</evidence>
<dbReference type="EMBL" id="CAKOGP040001758">
    <property type="protein sequence ID" value="CAJ1949731.1"/>
    <property type="molecule type" value="Genomic_DNA"/>
</dbReference>
<evidence type="ECO:0000256" key="2">
    <source>
        <dbReference type="SAM" id="SignalP"/>
    </source>
</evidence>
<protein>
    <submittedName>
        <fullName evidence="3">Uncharacterized protein</fullName>
    </submittedName>
</protein>
<keyword evidence="1" id="KW-0472">Membrane</keyword>
<keyword evidence="2" id="KW-0732">Signal</keyword>
<gene>
    <name evidence="3" type="ORF">CYCCA115_LOCUS12244</name>
</gene>
<feature type="transmembrane region" description="Helical" evidence="1">
    <location>
        <begin position="498"/>
        <end position="519"/>
    </location>
</feature>
<evidence type="ECO:0000313" key="4">
    <source>
        <dbReference type="Proteomes" id="UP001295423"/>
    </source>
</evidence>
<proteinExistence type="predicted"/>
<sequence>MMRTSVFALSALSLATAESTLSLRRRLSFEKVAGYAPGSQVTDHCAIDRDQAEIETLLAKKTNEAFSSAKAVYNNGGNSKSYARVTLTPALVGPLAKGARITGKSTDGIEIAGKAYNSYDAGAKEIWVQYATTDIQASYVACQVGSLVESINTEGCFAAEGDFDISGTQYAYTYNIASDNKNGRTIAGFSTEAGQKMRLDCPGCPYTDFTYFYNYYGADDYADEWVNAALDGGSTTFKNGNADFSKYGFDGRVEAVKKGTAYLNIFMYVIREFEDALDDCKRGCMDCNDDPVHAWDEGVCFYTGSIEGKDGLTPDGKLLHQLADKRCADFKTCGLESGELDGTANLNYELFDLFSLGKFQLQTGNCPAARKTTKLVTELMYIPMIQGTLRYAYKVGVLNEGEKAEAEGAAFAAAVLPRIHAANQDAAKTIYENMKVGASNTDHMAVKRAFESVYANLGITCADVGGLWNTATSSYYDGYEPCTDASTGGVIKEEDTTLAVIFGATFGGLFGLALLALCFKRNKEKRGQPVFSPTMYEEEDKPTELH</sequence>
<organism evidence="3 4">
    <name type="scientific">Cylindrotheca closterium</name>
    <dbReference type="NCBI Taxonomy" id="2856"/>
    <lineage>
        <taxon>Eukaryota</taxon>
        <taxon>Sar</taxon>
        <taxon>Stramenopiles</taxon>
        <taxon>Ochrophyta</taxon>
        <taxon>Bacillariophyta</taxon>
        <taxon>Bacillariophyceae</taxon>
        <taxon>Bacillariophycidae</taxon>
        <taxon>Bacillariales</taxon>
        <taxon>Bacillariaceae</taxon>
        <taxon>Cylindrotheca</taxon>
    </lineage>
</organism>
<dbReference type="Proteomes" id="UP001295423">
    <property type="component" value="Unassembled WGS sequence"/>
</dbReference>
<feature type="chain" id="PRO_5042039013" evidence="2">
    <location>
        <begin position="18"/>
        <end position="546"/>
    </location>
</feature>
<dbReference type="AlphaFoldDB" id="A0AAD2PUD8"/>
<name>A0AAD2PUD8_9STRA</name>